<feature type="region of interest" description="Disordered" evidence="1">
    <location>
        <begin position="1"/>
        <end position="41"/>
    </location>
</feature>
<feature type="compositionally biased region" description="Polar residues" evidence="1">
    <location>
        <begin position="25"/>
        <end position="41"/>
    </location>
</feature>
<sequence length="41" mass="4356">MPVDDTAARPSSSRGRRHDVEAETSMVSASSGYQAPWTSSS</sequence>
<dbReference type="AlphaFoldDB" id="A0A0C1Z940"/>
<reference evidence="2 3" key="1">
    <citation type="submission" date="2014-12" db="EMBL/GenBank/DDBJ databases">
        <title>Genome assembly of Enhygromyxa salina DSM 15201.</title>
        <authorList>
            <person name="Sharma G."/>
            <person name="Subramanian S."/>
        </authorList>
    </citation>
    <scope>NUCLEOTIDE SEQUENCE [LARGE SCALE GENOMIC DNA]</scope>
    <source>
        <strain evidence="2 3">DSM 15201</strain>
    </source>
</reference>
<accession>A0A0C1Z940</accession>
<protein>
    <submittedName>
        <fullName evidence="2">Uncharacterized protein</fullName>
    </submittedName>
</protein>
<organism evidence="2 3">
    <name type="scientific">Enhygromyxa salina</name>
    <dbReference type="NCBI Taxonomy" id="215803"/>
    <lineage>
        <taxon>Bacteria</taxon>
        <taxon>Pseudomonadati</taxon>
        <taxon>Myxococcota</taxon>
        <taxon>Polyangia</taxon>
        <taxon>Nannocystales</taxon>
        <taxon>Nannocystaceae</taxon>
        <taxon>Enhygromyxa</taxon>
    </lineage>
</organism>
<evidence type="ECO:0000313" key="2">
    <source>
        <dbReference type="EMBL" id="KIG14119.1"/>
    </source>
</evidence>
<dbReference type="EMBL" id="JMCC02000079">
    <property type="protein sequence ID" value="KIG14119.1"/>
    <property type="molecule type" value="Genomic_DNA"/>
</dbReference>
<comment type="caution">
    <text evidence="2">The sequence shown here is derived from an EMBL/GenBank/DDBJ whole genome shotgun (WGS) entry which is preliminary data.</text>
</comment>
<name>A0A0C1Z940_9BACT</name>
<gene>
    <name evidence="2" type="ORF">DB30_07115</name>
</gene>
<proteinExistence type="predicted"/>
<evidence type="ECO:0000313" key="3">
    <source>
        <dbReference type="Proteomes" id="UP000031599"/>
    </source>
</evidence>
<dbReference type="Proteomes" id="UP000031599">
    <property type="component" value="Unassembled WGS sequence"/>
</dbReference>
<evidence type="ECO:0000256" key="1">
    <source>
        <dbReference type="SAM" id="MobiDB-lite"/>
    </source>
</evidence>